<dbReference type="InterPro" id="IPR016181">
    <property type="entry name" value="Acyl_CoA_acyltransferase"/>
</dbReference>
<dbReference type="AlphaFoldDB" id="A0A365UBM5"/>
<protein>
    <submittedName>
        <fullName evidence="2">GNAT family N-acetyltransferase</fullName>
    </submittedName>
</protein>
<reference evidence="2 3" key="1">
    <citation type="submission" date="2018-07" db="EMBL/GenBank/DDBJ databases">
        <title>Rhodosalinus sp. strain E84T genomic sequence and assembly.</title>
        <authorList>
            <person name="Liu Z.-W."/>
            <person name="Lu D.-C."/>
        </authorList>
    </citation>
    <scope>NUCLEOTIDE SEQUENCE [LARGE SCALE GENOMIC DNA]</scope>
    <source>
        <strain evidence="2 3">E84</strain>
    </source>
</reference>
<sequence>MTAEALRLLEVSDATWPPARRWELGPFVLRDGQGGGKRVSAATMAAPGEVPDAAALAEAEAAMTEMRQGPLVMVRPGEDALDAMLESAGYEVLDPSVIWHAPIDRLTDRAVPRLAALTVWEPLQIMREIWTEHGFGPARQAVMERAPQPKTGLLARQNDHPAGTGFVCVAGGVAMVHALVVVPRERRQGAAQWFMRGAAIWAAEHGATEIAAMATRDNIAAAGLYASLGMRQAGGYHYRIKPVEGR</sequence>
<keyword evidence="3" id="KW-1185">Reference proteome</keyword>
<dbReference type="PROSITE" id="PS51186">
    <property type="entry name" value="GNAT"/>
    <property type="match status" value="1"/>
</dbReference>
<evidence type="ECO:0000259" key="1">
    <source>
        <dbReference type="PROSITE" id="PS51186"/>
    </source>
</evidence>
<dbReference type="CDD" id="cd04301">
    <property type="entry name" value="NAT_SF"/>
    <property type="match status" value="1"/>
</dbReference>
<name>A0A365UBM5_9RHOB</name>
<dbReference type="OrthoDB" id="7301318at2"/>
<evidence type="ECO:0000313" key="3">
    <source>
        <dbReference type="Proteomes" id="UP000253370"/>
    </source>
</evidence>
<dbReference type="SUPFAM" id="SSF55729">
    <property type="entry name" value="Acyl-CoA N-acyltransferases (Nat)"/>
    <property type="match status" value="1"/>
</dbReference>
<gene>
    <name evidence="2" type="ORF">DRV85_09065</name>
</gene>
<accession>A0A365UBM5</accession>
<dbReference type="Gene3D" id="3.40.630.30">
    <property type="match status" value="1"/>
</dbReference>
<evidence type="ECO:0000313" key="2">
    <source>
        <dbReference type="EMBL" id="RBI85858.1"/>
    </source>
</evidence>
<keyword evidence="2" id="KW-0808">Transferase</keyword>
<dbReference type="Proteomes" id="UP000253370">
    <property type="component" value="Unassembled WGS sequence"/>
</dbReference>
<feature type="domain" description="N-acetyltransferase" evidence="1">
    <location>
        <begin position="112"/>
        <end position="246"/>
    </location>
</feature>
<dbReference type="EMBL" id="QNTQ01000006">
    <property type="protein sequence ID" value="RBI85858.1"/>
    <property type="molecule type" value="Genomic_DNA"/>
</dbReference>
<dbReference type="InterPro" id="IPR000182">
    <property type="entry name" value="GNAT_dom"/>
</dbReference>
<dbReference type="GO" id="GO:0016747">
    <property type="term" value="F:acyltransferase activity, transferring groups other than amino-acyl groups"/>
    <property type="evidence" value="ECO:0007669"/>
    <property type="project" value="InterPro"/>
</dbReference>
<proteinExistence type="predicted"/>
<dbReference type="RefSeq" id="WP_113289117.1">
    <property type="nucleotide sequence ID" value="NZ_QNTQ01000006.1"/>
</dbReference>
<comment type="caution">
    <text evidence="2">The sequence shown here is derived from an EMBL/GenBank/DDBJ whole genome shotgun (WGS) entry which is preliminary data.</text>
</comment>
<dbReference type="Pfam" id="PF00583">
    <property type="entry name" value="Acetyltransf_1"/>
    <property type="match status" value="1"/>
</dbReference>
<organism evidence="2 3">
    <name type="scientific">Rhodosalinus halophilus</name>
    <dbReference type="NCBI Taxonomy" id="2259333"/>
    <lineage>
        <taxon>Bacteria</taxon>
        <taxon>Pseudomonadati</taxon>
        <taxon>Pseudomonadota</taxon>
        <taxon>Alphaproteobacteria</taxon>
        <taxon>Rhodobacterales</taxon>
        <taxon>Paracoccaceae</taxon>
        <taxon>Rhodosalinus</taxon>
    </lineage>
</organism>